<evidence type="ECO:0000313" key="2">
    <source>
        <dbReference type="WBParaSite" id="PTRK_0001149400.1"/>
    </source>
</evidence>
<sequence length="244" mass="28991">MDEHKRLMLQENEYFPDETFKVEQNHYDDFQMHKDIIDCIAASGDSLVPSLLTYKFYKTLYEEPKRNVRIHGRHDKKTFMLYFPLILDNATRLHPDVPDKKYPLIIYIHSSPESAISTYNMIIGFTKNLKITTALSHQDRKMEENLKEMKKPFHILVTTIANLVHHCDKGILRYDQTSSVILVNMSHWKKNINYKFLTDEMLKMGWQPNNKCDVIAISEDFGIITKNIYKEFSFREHFDFDVFL</sequence>
<protein>
    <submittedName>
        <fullName evidence="2">Helicase ATP-binding domain-containing protein</fullName>
    </submittedName>
</protein>
<proteinExistence type="predicted"/>
<reference evidence="2" key="1">
    <citation type="submission" date="2017-02" db="UniProtKB">
        <authorList>
            <consortium name="WormBaseParasite"/>
        </authorList>
    </citation>
    <scope>IDENTIFICATION</scope>
</reference>
<keyword evidence="1" id="KW-1185">Reference proteome</keyword>
<accession>A0A0N4ZSL2</accession>
<dbReference type="SUPFAM" id="SSF52540">
    <property type="entry name" value="P-loop containing nucleoside triphosphate hydrolases"/>
    <property type="match status" value="1"/>
</dbReference>
<name>A0A0N4ZSL2_PARTI</name>
<dbReference type="InterPro" id="IPR027417">
    <property type="entry name" value="P-loop_NTPase"/>
</dbReference>
<dbReference type="WBParaSite" id="PTRK_0001149400.1">
    <property type="protein sequence ID" value="PTRK_0001149400.1"/>
    <property type="gene ID" value="PTRK_0001149400"/>
</dbReference>
<dbReference type="AlphaFoldDB" id="A0A0N4ZSL2"/>
<dbReference type="Proteomes" id="UP000038045">
    <property type="component" value="Unplaced"/>
</dbReference>
<organism evidence="1 2">
    <name type="scientific">Parastrongyloides trichosuri</name>
    <name type="common">Possum-specific nematode worm</name>
    <dbReference type="NCBI Taxonomy" id="131310"/>
    <lineage>
        <taxon>Eukaryota</taxon>
        <taxon>Metazoa</taxon>
        <taxon>Ecdysozoa</taxon>
        <taxon>Nematoda</taxon>
        <taxon>Chromadorea</taxon>
        <taxon>Rhabditida</taxon>
        <taxon>Tylenchina</taxon>
        <taxon>Panagrolaimomorpha</taxon>
        <taxon>Strongyloidoidea</taxon>
        <taxon>Strongyloididae</taxon>
        <taxon>Parastrongyloides</taxon>
    </lineage>
</organism>
<evidence type="ECO:0000313" key="1">
    <source>
        <dbReference type="Proteomes" id="UP000038045"/>
    </source>
</evidence>
<dbReference type="Gene3D" id="3.40.50.300">
    <property type="entry name" value="P-loop containing nucleotide triphosphate hydrolases"/>
    <property type="match status" value="1"/>
</dbReference>